<feature type="transmembrane region" description="Helical" evidence="1">
    <location>
        <begin position="29"/>
        <end position="49"/>
    </location>
</feature>
<organism evidence="3 4">
    <name type="scientific">Lentinula detonsa</name>
    <dbReference type="NCBI Taxonomy" id="2804962"/>
    <lineage>
        <taxon>Eukaryota</taxon>
        <taxon>Fungi</taxon>
        <taxon>Dikarya</taxon>
        <taxon>Basidiomycota</taxon>
        <taxon>Agaricomycotina</taxon>
        <taxon>Agaricomycetes</taxon>
        <taxon>Agaricomycetidae</taxon>
        <taxon>Agaricales</taxon>
        <taxon>Marasmiineae</taxon>
        <taxon>Omphalotaceae</taxon>
        <taxon>Lentinula</taxon>
    </lineage>
</organism>
<sequence length="393" mass="45478">MFRCFRFRIELCPIFGCFPFDFRSKFLLLNFKFLLISCSTSCSPSFYYVSESLDHLSHLHLSHLSSPCCTLAFPFGNFTHYLYRIRFYSHLNPLIFRADRNTSSELILLFFLELFLLIGLSGHIRIGFPIDASHHSARTLCLPFRFAFAIVIFQHSVAVLCTDRTFGFLSPRLSFHTSGHSVHFSVLFSLIYPDPFAFASRWDVWIKRGISDKFPNSSSCNSLSRHSDFRSQSFRIFFLILVHILPNLSCNFSHSFGLPFGTHPTLFLHLSKCFRIFRQFLVEFSGFSGSYSSYHSFPFHISAHLVHAILQNPDRKDSNRIASPIFFTFILLMISPFPSIHTPSLCHSLMPYHVPILITNFRTSGKGFRGLKPKWGILLRLCQTNRPTFRSNR</sequence>
<feature type="transmembrane region" description="Helical" evidence="1">
    <location>
        <begin position="321"/>
        <end position="340"/>
    </location>
</feature>
<name>A0A9W8TU74_9AGAR</name>
<reference evidence="3 4" key="1">
    <citation type="journal article" date="2023" name="Proc. Natl. Acad. Sci. U.S.A.">
        <title>A global phylogenomic analysis of the shiitake genus Lentinula.</title>
        <authorList>
            <person name="Sierra-Patev S."/>
            <person name="Min B."/>
            <person name="Naranjo-Ortiz M."/>
            <person name="Looney B."/>
            <person name="Konkel Z."/>
            <person name="Slot J.C."/>
            <person name="Sakamoto Y."/>
            <person name="Steenwyk J.L."/>
            <person name="Rokas A."/>
            <person name="Carro J."/>
            <person name="Camarero S."/>
            <person name="Ferreira P."/>
            <person name="Molpeceres G."/>
            <person name="Ruiz-Duenas F.J."/>
            <person name="Serrano A."/>
            <person name="Henrissat B."/>
            <person name="Drula E."/>
            <person name="Hughes K.W."/>
            <person name="Mata J.L."/>
            <person name="Ishikawa N.K."/>
            <person name="Vargas-Isla R."/>
            <person name="Ushijima S."/>
            <person name="Smith C.A."/>
            <person name="Donoghue J."/>
            <person name="Ahrendt S."/>
            <person name="Andreopoulos W."/>
            <person name="He G."/>
            <person name="LaButti K."/>
            <person name="Lipzen A."/>
            <person name="Ng V."/>
            <person name="Riley R."/>
            <person name="Sandor L."/>
            <person name="Barry K."/>
            <person name="Martinez A.T."/>
            <person name="Xiao Y."/>
            <person name="Gibbons J.G."/>
            <person name="Terashima K."/>
            <person name="Grigoriev I.V."/>
            <person name="Hibbett D."/>
        </authorList>
    </citation>
    <scope>NUCLEOTIDE SEQUENCE [LARGE SCALE GENOMIC DNA]</scope>
    <source>
        <strain evidence="3 4">TFB7810</strain>
    </source>
</reference>
<feature type="transmembrane region" description="Helical" evidence="1">
    <location>
        <begin position="61"/>
        <end position="83"/>
    </location>
</feature>
<protein>
    <recommendedName>
        <fullName evidence="2">C2H2-type domain-containing protein</fullName>
    </recommendedName>
</protein>
<proteinExistence type="predicted"/>
<evidence type="ECO:0000256" key="1">
    <source>
        <dbReference type="SAM" id="Phobius"/>
    </source>
</evidence>
<comment type="caution">
    <text evidence="3">The sequence shown here is derived from an EMBL/GenBank/DDBJ whole genome shotgun (WGS) entry which is preliminary data.</text>
</comment>
<evidence type="ECO:0000313" key="4">
    <source>
        <dbReference type="Proteomes" id="UP001142393"/>
    </source>
</evidence>
<keyword evidence="1" id="KW-0812">Transmembrane</keyword>
<dbReference type="Proteomes" id="UP001142393">
    <property type="component" value="Unassembled WGS sequence"/>
</dbReference>
<dbReference type="PROSITE" id="PS00028">
    <property type="entry name" value="ZINC_FINGER_C2H2_1"/>
    <property type="match status" value="1"/>
</dbReference>
<evidence type="ECO:0000313" key="3">
    <source>
        <dbReference type="EMBL" id="KAJ3740758.1"/>
    </source>
</evidence>
<keyword evidence="1" id="KW-1133">Transmembrane helix</keyword>
<feature type="transmembrane region" description="Helical" evidence="1">
    <location>
        <begin position="144"/>
        <end position="162"/>
    </location>
</feature>
<dbReference type="EMBL" id="JANVFU010000013">
    <property type="protein sequence ID" value="KAJ3740758.1"/>
    <property type="molecule type" value="Genomic_DNA"/>
</dbReference>
<feature type="domain" description="C2H2-type" evidence="2">
    <location>
        <begin position="38"/>
        <end position="60"/>
    </location>
</feature>
<dbReference type="AlphaFoldDB" id="A0A9W8TU74"/>
<keyword evidence="1" id="KW-0472">Membrane</keyword>
<evidence type="ECO:0000259" key="2">
    <source>
        <dbReference type="PROSITE" id="PS00028"/>
    </source>
</evidence>
<dbReference type="InterPro" id="IPR013087">
    <property type="entry name" value="Znf_C2H2_type"/>
</dbReference>
<accession>A0A9W8TU74</accession>
<gene>
    <name evidence="3" type="ORF">DFH05DRAFT_367194</name>
</gene>
<keyword evidence="4" id="KW-1185">Reference proteome</keyword>
<feature type="transmembrane region" description="Helical" evidence="1">
    <location>
        <begin position="104"/>
        <end position="124"/>
    </location>
</feature>